<accession>A0A0V0U320</accession>
<keyword evidence="1" id="KW-1133">Transmembrane helix</keyword>
<evidence type="ECO:0000313" key="2">
    <source>
        <dbReference type="EMBL" id="KRX45621.1"/>
    </source>
</evidence>
<gene>
    <name evidence="2" type="ORF">T05_3292</name>
</gene>
<keyword evidence="3" id="KW-1185">Reference proteome</keyword>
<protein>
    <submittedName>
        <fullName evidence="2">Uncharacterized protein</fullName>
    </submittedName>
</protein>
<name>A0A0V0U320_9BILA</name>
<evidence type="ECO:0000313" key="3">
    <source>
        <dbReference type="Proteomes" id="UP000055048"/>
    </source>
</evidence>
<dbReference type="Proteomes" id="UP000055048">
    <property type="component" value="Unassembled WGS sequence"/>
</dbReference>
<dbReference type="EMBL" id="JYDJ01000073">
    <property type="protein sequence ID" value="KRX45621.1"/>
    <property type="molecule type" value="Genomic_DNA"/>
</dbReference>
<dbReference type="AlphaFoldDB" id="A0A0V0U320"/>
<comment type="caution">
    <text evidence="2">The sequence shown here is derived from an EMBL/GenBank/DDBJ whole genome shotgun (WGS) entry which is preliminary data.</text>
</comment>
<keyword evidence="1" id="KW-0472">Membrane</keyword>
<sequence length="61" mass="6747">MNASEKLNVLNYPGKDDDNDDAIIVLVVILFLKLAQAGLNRQKGIKSSIAISLNKNRSNEY</sequence>
<evidence type="ECO:0000256" key="1">
    <source>
        <dbReference type="SAM" id="Phobius"/>
    </source>
</evidence>
<organism evidence="2 3">
    <name type="scientific">Trichinella murrelli</name>
    <dbReference type="NCBI Taxonomy" id="144512"/>
    <lineage>
        <taxon>Eukaryota</taxon>
        <taxon>Metazoa</taxon>
        <taxon>Ecdysozoa</taxon>
        <taxon>Nematoda</taxon>
        <taxon>Enoplea</taxon>
        <taxon>Dorylaimia</taxon>
        <taxon>Trichinellida</taxon>
        <taxon>Trichinellidae</taxon>
        <taxon>Trichinella</taxon>
    </lineage>
</organism>
<proteinExistence type="predicted"/>
<feature type="transmembrane region" description="Helical" evidence="1">
    <location>
        <begin position="22"/>
        <end position="39"/>
    </location>
</feature>
<reference evidence="2 3" key="1">
    <citation type="submission" date="2015-01" db="EMBL/GenBank/DDBJ databases">
        <title>Evolution of Trichinella species and genotypes.</title>
        <authorList>
            <person name="Korhonen P.K."/>
            <person name="Edoardo P."/>
            <person name="Giuseppe L.R."/>
            <person name="Gasser R.B."/>
        </authorList>
    </citation>
    <scope>NUCLEOTIDE SEQUENCE [LARGE SCALE GENOMIC DNA]</scope>
    <source>
        <strain evidence="2">ISS417</strain>
    </source>
</reference>
<keyword evidence="1" id="KW-0812">Transmembrane</keyword>